<dbReference type="Proteomes" id="UP000078543">
    <property type="component" value="Unassembled WGS sequence"/>
</dbReference>
<keyword evidence="1" id="KW-1133">Transmembrane helix</keyword>
<feature type="transmembrane region" description="Helical" evidence="1">
    <location>
        <begin position="12"/>
        <end position="31"/>
    </location>
</feature>
<keyword evidence="1" id="KW-0472">Membrane</keyword>
<organism evidence="2 3">
    <name type="scientific">Magnetospirillum moscoviense</name>
    <dbReference type="NCBI Taxonomy" id="1437059"/>
    <lineage>
        <taxon>Bacteria</taxon>
        <taxon>Pseudomonadati</taxon>
        <taxon>Pseudomonadota</taxon>
        <taxon>Alphaproteobacteria</taxon>
        <taxon>Rhodospirillales</taxon>
        <taxon>Rhodospirillaceae</taxon>
        <taxon>Magnetospirillum</taxon>
    </lineage>
</organism>
<gene>
    <name evidence="2" type="ORF">A6A05_01620</name>
</gene>
<keyword evidence="3" id="KW-1185">Reference proteome</keyword>
<name>A0A178MTC9_9PROT</name>
<accession>A0A178MTC9</accession>
<sequence length="74" mass="8360">MPAKVIATGLQQALGNLAIMFLGFRVIMFSSRYLDIFKWFRGAQSTCKQRWLPAPATKFDRNIKQLAAHRGAFG</sequence>
<evidence type="ECO:0000313" key="3">
    <source>
        <dbReference type="Proteomes" id="UP000078543"/>
    </source>
</evidence>
<protein>
    <submittedName>
        <fullName evidence="2">Uncharacterized protein</fullName>
    </submittedName>
</protein>
<reference evidence="2 3" key="1">
    <citation type="submission" date="2016-04" db="EMBL/GenBank/DDBJ databases">
        <title>Draft genome sequence of freshwater magnetotactic bacteria Magnetospirillum marisnigri SP-1 and Magnetospirillum moscoviense BB-1.</title>
        <authorList>
            <person name="Koziaeva V."/>
            <person name="Dziuba M.V."/>
            <person name="Ivanov T.M."/>
            <person name="Kuznetsov B."/>
            <person name="Grouzdev D.S."/>
        </authorList>
    </citation>
    <scope>NUCLEOTIDE SEQUENCE [LARGE SCALE GENOMIC DNA]</scope>
    <source>
        <strain evidence="2 3">BB-1</strain>
    </source>
</reference>
<proteinExistence type="predicted"/>
<comment type="caution">
    <text evidence="2">The sequence shown here is derived from an EMBL/GenBank/DDBJ whole genome shotgun (WGS) entry which is preliminary data.</text>
</comment>
<dbReference type="EMBL" id="LWQU01000130">
    <property type="protein sequence ID" value="OAN51585.1"/>
    <property type="molecule type" value="Genomic_DNA"/>
</dbReference>
<keyword evidence="1" id="KW-0812">Transmembrane</keyword>
<evidence type="ECO:0000313" key="2">
    <source>
        <dbReference type="EMBL" id="OAN51585.1"/>
    </source>
</evidence>
<dbReference type="AlphaFoldDB" id="A0A178MTC9"/>
<evidence type="ECO:0000256" key="1">
    <source>
        <dbReference type="SAM" id="Phobius"/>
    </source>
</evidence>
<dbReference type="STRING" id="1437059.A6A05_01620"/>